<dbReference type="GO" id="GO:0005886">
    <property type="term" value="C:plasma membrane"/>
    <property type="evidence" value="ECO:0007669"/>
    <property type="project" value="TreeGrafter"/>
</dbReference>
<dbReference type="PANTHER" id="PTHR46513:SF13">
    <property type="entry name" value="EGF-LIKE DOMAIN-CONTAINING PROTEIN"/>
    <property type="match status" value="1"/>
</dbReference>
<dbReference type="AlphaFoldDB" id="A0A4U6S4S0"/>
<dbReference type="SUPFAM" id="SSF63829">
    <property type="entry name" value="Calcium-dependent phosphotriesterase"/>
    <property type="match status" value="1"/>
</dbReference>
<name>A0A4U6S4S0_BRAEL</name>
<dbReference type="Gene3D" id="2.120.10.30">
    <property type="entry name" value="TolB, C-terminal domain"/>
    <property type="match status" value="2"/>
</dbReference>
<gene>
    <name evidence="1" type="ORF">FDV58_09725</name>
</gene>
<dbReference type="InterPro" id="IPR000033">
    <property type="entry name" value="LDLR_classB_rpt"/>
</dbReference>
<reference evidence="1 2" key="1">
    <citation type="submission" date="2019-05" db="EMBL/GenBank/DDBJ databases">
        <title>Draft Genome of Bradyrhizobium elkanii strain SEMIA 938, Used in Commercial Inoculants for Lupinus spp. in Brazil.</title>
        <authorList>
            <person name="Hungria M."/>
            <person name="Delamuta J.R.M."/>
            <person name="Ribeiro R.A."/>
            <person name="Nogueira M.A."/>
        </authorList>
    </citation>
    <scope>NUCLEOTIDE SEQUENCE [LARGE SCALE GENOMIC DNA]</scope>
    <source>
        <strain evidence="1 2">Semia 938</strain>
    </source>
</reference>
<proteinExistence type="predicted"/>
<dbReference type="RefSeq" id="WP_137478057.1">
    <property type="nucleotide sequence ID" value="NZ_SZZP01000005.1"/>
</dbReference>
<dbReference type="GO" id="GO:0060070">
    <property type="term" value="P:canonical Wnt signaling pathway"/>
    <property type="evidence" value="ECO:0007669"/>
    <property type="project" value="TreeGrafter"/>
</dbReference>
<dbReference type="Proteomes" id="UP000305095">
    <property type="component" value="Unassembled WGS sequence"/>
</dbReference>
<accession>A0A4U6S4S0</accession>
<organism evidence="1 2">
    <name type="scientific">Bradyrhizobium elkanii</name>
    <dbReference type="NCBI Taxonomy" id="29448"/>
    <lineage>
        <taxon>Bacteria</taxon>
        <taxon>Pseudomonadati</taxon>
        <taxon>Pseudomonadota</taxon>
        <taxon>Alphaproteobacteria</taxon>
        <taxon>Hyphomicrobiales</taxon>
        <taxon>Nitrobacteraceae</taxon>
        <taxon>Bradyrhizobium</taxon>
    </lineage>
</organism>
<sequence length="308" mass="33763">MTVLHATQTKAASDAPRSGRLFLLDLSGGRVLSMDPDGSHPQVIAADCPHPDGIVVDVKVGHVYWTNMGVPSRNDGSIERADLDGKNRKFIVAPGGTFTPKQLHLDKANGKLYWCDREGMRVMRSNLDGSQIETLVQTGQGDSDRRDQSRWCVGITVDPERRQIYWTQKGGDNAEVGRILRAGIDILRGETAVDRSDIEVFFNGLPEPIDLELDHEHRVLYWTDRGNPPRGNTVNRAPVDAKPAQNVPQIVVSDLMEGIGIALDVPGNRMFVTDFAGSLYAAKLDGTEKRMLLAAQGNLTGVAYVELP</sequence>
<dbReference type="InterPro" id="IPR011042">
    <property type="entry name" value="6-blade_b-propeller_TolB-like"/>
</dbReference>
<dbReference type="InterPro" id="IPR050778">
    <property type="entry name" value="Cueball_EGF_LRP_Nidogen"/>
</dbReference>
<protein>
    <submittedName>
        <fullName evidence="1">3-hydroxyacyl-CoA dehydrogenase</fullName>
    </submittedName>
</protein>
<comment type="caution">
    <text evidence="1">The sequence shown here is derived from an EMBL/GenBank/DDBJ whole genome shotgun (WGS) entry which is preliminary data.</text>
</comment>
<dbReference type="GO" id="GO:0017147">
    <property type="term" value="F:Wnt-protein binding"/>
    <property type="evidence" value="ECO:0007669"/>
    <property type="project" value="TreeGrafter"/>
</dbReference>
<dbReference type="PANTHER" id="PTHR46513">
    <property type="entry name" value="VITELLOGENIN RECEPTOR-LIKE PROTEIN-RELATED-RELATED"/>
    <property type="match status" value="1"/>
</dbReference>
<evidence type="ECO:0000313" key="2">
    <source>
        <dbReference type="Proteomes" id="UP000305095"/>
    </source>
</evidence>
<dbReference type="GO" id="GO:0042813">
    <property type="term" value="F:Wnt receptor activity"/>
    <property type="evidence" value="ECO:0007669"/>
    <property type="project" value="TreeGrafter"/>
</dbReference>
<evidence type="ECO:0000313" key="1">
    <source>
        <dbReference type="EMBL" id="TKV81923.1"/>
    </source>
</evidence>
<dbReference type="SMART" id="SM00135">
    <property type="entry name" value="LY"/>
    <property type="match status" value="5"/>
</dbReference>
<dbReference type="EMBL" id="SZZP01000005">
    <property type="protein sequence ID" value="TKV81923.1"/>
    <property type="molecule type" value="Genomic_DNA"/>
</dbReference>